<sequence>MKILAVLQLIGVFRWASCGLFHPHPEERQRPLRARHDPFSQQSVVIASVLEILIYCSWRSFNNDLANRMHKALATLVKKEPATWDTAEKLSPVGC</sequence>
<organism evidence="1 2">
    <name type="scientific">Aspergillus niger ATCC 13496</name>
    <dbReference type="NCBI Taxonomy" id="1353008"/>
    <lineage>
        <taxon>Eukaryota</taxon>
        <taxon>Fungi</taxon>
        <taxon>Dikarya</taxon>
        <taxon>Ascomycota</taxon>
        <taxon>Pezizomycotina</taxon>
        <taxon>Eurotiomycetes</taxon>
        <taxon>Eurotiomycetidae</taxon>
        <taxon>Eurotiales</taxon>
        <taxon>Aspergillaceae</taxon>
        <taxon>Aspergillus</taxon>
        <taxon>Aspergillus subgen. Circumdati</taxon>
    </lineage>
</organism>
<proteinExistence type="predicted"/>
<dbReference type="EMBL" id="KZ851899">
    <property type="protein sequence ID" value="RDH25604.1"/>
    <property type="molecule type" value="Genomic_DNA"/>
</dbReference>
<dbReference type="Proteomes" id="UP000253845">
    <property type="component" value="Unassembled WGS sequence"/>
</dbReference>
<protein>
    <submittedName>
        <fullName evidence="1">Uncharacterized protein</fullName>
    </submittedName>
</protein>
<evidence type="ECO:0000313" key="2">
    <source>
        <dbReference type="Proteomes" id="UP000253845"/>
    </source>
</evidence>
<name>A0A370CD05_ASPNG</name>
<dbReference type="VEuPathDB" id="FungiDB:M747DRAFT_1494"/>
<evidence type="ECO:0000313" key="1">
    <source>
        <dbReference type="EMBL" id="RDH25604.1"/>
    </source>
</evidence>
<gene>
    <name evidence="1" type="ORF">M747DRAFT_1494</name>
</gene>
<accession>A0A370CD05</accession>
<reference evidence="1 2" key="1">
    <citation type="submission" date="2018-07" db="EMBL/GenBank/DDBJ databases">
        <title>Section-level genome sequencing of Aspergillus section Nigri to investigate inter- and intra-species variation.</title>
        <authorList>
            <consortium name="DOE Joint Genome Institute"/>
            <person name="Vesth T.C."/>
            <person name="Nybo J.L."/>
            <person name="Theobald S."/>
            <person name="Frisvad J.C."/>
            <person name="Larsen T.O."/>
            <person name="Nielsen K.F."/>
            <person name="Hoof J.B."/>
            <person name="Brandl J."/>
            <person name="Salamov A."/>
            <person name="Riley R."/>
            <person name="Gladden J.M."/>
            <person name="Phatale P."/>
            <person name="Nielsen M.T."/>
            <person name="Lyhne E.K."/>
            <person name="Kogle M.E."/>
            <person name="Strasser K."/>
            <person name="McDonnell E."/>
            <person name="Barry K."/>
            <person name="Clum A."/>
            <person name="Chen C."/>
            <person name="Nolan M."/>
            <person name="Sandor L."/>
            <person name="Kuo A."/>
            <person name="Lipzen A."/>
            <person name="Hainaut M."/>
            <person name="Drula E."/>
            <person name="Tsang A."/>
            <person name="Magnuson J.K."/>
            <person name="Henrissat B."/>
            <person name="Wiebenga A."/>
            <person name="Simmons B.A."/>
            <person name="Makela M.R."/>
            <person name="De vries R.P."/>
            <person name="Grigoriev I.V."/>
            <person name="Mortensen U.H."/>
            <person name="Baker S.E."/>
            <person name="Andersen M.R."/>
        </authorList>
    </citation>
    <scope>NUCLEOTIDE SEQUENCE [LARGE SCALE GENOMIC DNA]</scope>
    <source>
        <strain evidence="1 2">ATCC 13496</strain>
    </source>
</reference>
<dbReference type="AlphaFoldDB" id="A0A370CD05"/>